<proteinExistence type="predicted"/>
<comment type="caution">
    <text evidence="2">The sequence shown here is derived from an EMBL/GenBank/DDBJ whole genome shotgun (WGS) entry which is preliminary data.</text>
</comment>
<name>A0A9X2BS54_9BACL</name>
<feature type="non-terminal residue" evidence="2">
    <location>
        <position position="1"/>
    </location>
</feature>
<keyword evidence="3" id="KW-1185">Reference proteome</keyword>
<protein>
    <submittedName>
        <fullName evidence="2">Transposase</fullName>
    </submittedName>
</protein>
<dbReference type="PANTHER" id="PTHR33408">
    <property type="entry name" value="TRANSPOSASE"/>
    <property type="match status" value="1"/>
</dbReference>
<gene>
    <name evidence="2" type="ORF">M0651_23970</name>
</gene>
<dbReference type="PANTHER" id="PTHR33408:SF2">
    <property type="entry name" value="TRANSPOSASE DDE DOMAIN-CONTAINING PROTEIN"/>
    <property type="match status" value="1"/>
</dbReference>
<dbReference type="Pfam" id="PF13751">
    <property type="entry name" value="DDE_Tnp_1_6"/>
    <property type="match status" value="1"/>
</dbReference>
<accession>A0A9X2BS54</accession>
<dbReference type="AlphaFoldDB" id="A0A9X2BS54"/>
<evidence type="ECO:0000259" key="1">
    <source>
        <dbReference type="Pfam" id="PF13751"/>
    </source>
</evidence>
<dbReference type="InterPro" id="IPR025668">
    <property type="entry name" value="Tnp_DDE_dom"/>
</dbReference>
<evidence type="ECO:0000313" key="2">
    <source>
        <dbReference type="EMBL" id="MCK8490203.1"/>
    </source>
</evidence>
<feature type="non-terminal residue" evidence="2">
    <location>
        <position position="107"/>
    </location>
</feature>
<organism evidence="2 3">
    <name type="scientific">Paenibacillus mellifer</name>
    <dbReference type="NCBI Taxonomy" id="2937794"/>
    <lineage>
        <taxon>Bacteria</taxon>
        <taxon>Bacillati</taxon>
        <taxon>Bacillota</taxon>
        <taxon>Bacilli</taxon>
        <taxon>Bacillales</taxon>
        <taxon>Paenibacillaceae</taxon>
        <taxon>Paenibacillus</taxon>
    </lineage>
</organism>
<dbReference type="Proteomes" id="UP001139534">
    <property type="component" value="Unassembled WGS sequence"/>
</dbReference>
<dbReference type="RefSeq" id="WP_248554163.1">
    <property type="nucleotide sequence ID" value="NZ_JALPRK010000061.1"/>
</dbReference>
<sequence length="107" mass="12392">PGTVIADAGYGSEENYAYLEGEAVRAIVKYNTYHKEKTKAWKKDISKLDNWQYDEAKDSWICPAGRRLTFIRECKEKNESGYEVRKRHYRSTTCAECLLKASCTKAR</sequence>
<reference evidence="2" key="1">
    <citation type="submission" date="2022-04" db="EMBL/GenBank/DDBJ databases">
        <authorList>
            <person name="Seo M.-J."/>
        </authorList>
    </citation>
    <scope>NUCLEOTIDE SEQUENCE</scope>
    <source>
        <strain evidence="2">MBLB2552</strain>
    </source>
</reference>
<evidence type="ECO:0000313" key="3">
    <source>
        <dbReference type="Proteomes" id="UP001139534"/>
    </source>
</evidence>
<feature type="domain" description="Transposase DDE" evidence="1">
    <location>
        <begin position="61"/>
        <end position="106"/>
    </location>
</feature>
<dbReference type="EMBL" id="JALPRK010000061">
    <property type="protein sequence ID" value="MCK8490203.1"/>
    <property type="molecule type" value="Genomic_DNA"/>
</dbReference>